<dbReference type="AlphaFoldDB" id="C2M9T8"/>
<sequence length="57" mass="6695">MYIKQPTPTCSSAKEIEECSRSGPRTLLFFVIYTRLWYQPYVMKNSLEEREVAGKAF</sequence>
<organism evidence="1 2">
    <name type="scientific">Porphyromonas uenonis 60-3</name>
    <dbReference type="NCBI Taxonomy" id="596327"/>
    <lineage>
        <taxon>Bacteria</taxon>
        <taxon>Pseudomonadati</taxon>
        <taxon>Bacteroidota</taxon>
        <taxon>Bacteroidia</taxon>
        <taxon>Bacteroidales</taxon>
        <taxon>Porphyromonadaceae</taxon>
        <taxon>Porphyromonas</taxon>
    </lineage>
</organism>
<gene>
    <name evidence="1" type="ORF">PORUE0001_1560</name>
</gene>
<proteinExistence type="predicted"/>
<protein>
    <submittedName>
        <fullName evidence="1">Uncharacterized protein</fullName>
    </submittedName>
</protein>
<evidence type="ECO:0000313" key="1">
    <source>
        <dbReference type="EMBL" id="EEK17512.1"/>
    </source>
</evidence>
<dbReference type="EMBL" id="ACLR01000047">
    <property type="protein sequence ID" value="EEK17512.1"/>
    <property type="molecule type" value="Genomic_DNA"/>
</dbReference>
<dbReference type="Proteomes" id="UP000003303">
    <property type="component" value="Unassembled WGS sequence"/>
</dbReference>
<keyword evidence="2" id="KW-1185">Reference proteome</keyword>
<reference evidence="1 2" key="1">
    <citation type="submission" date="2009-04" db="EMBL/GenBank/DDBJ databases">
        <authorList>
            <person name="Sebastian Y."/>
            <person name="Madupu R."/>
            <person name="Durkin A.S."/>
            <person name="Torralba M."/>
            <person name="Methe B."/>
            <person name="Sutton G.G."/>
            <person name="Strausberg R.L."/>
            <person name="Nelson K.E."/>
        </authorList>
    </citation>
    <scope>NUCLEOTIDE SEQUENCE [LARGE SCALE GENOMIC DNA]</scope>
    <source>
        <strain evidence="1 2">60-3</strain>
    </source>
</reference>
<evidence type="ECO:0000313" key="2">
    <source>
        <dbReference type="Proteomes" id="UP000003303"/>
    </source>
</evidence>
<accession>C2M9T8</accession>
<name>C2M9T8_9PORP</name>
<comment type="caution">
    <text evidence="1">The sequence shown here is derived from an EMBL/GenBank/DDBJ whole genome shotgun (WGS) entry which is preliminary data.</text>
</comment>